<sequence length="31" mass="3518">VEKTCANVSRLRREVGYVPDTSLEDGIRKLI</sequence>
<evidence type="ECO:0008006" key="2">
    <source>
        <dbReference type="Google" id="ProtNLM"/>
    </source>
</evidence>
<evidence type="ECO:0000313" key="1">
    <source>
        <dbReference type="EMBL" id="GAF95242.1"/>
    </source>
</evidence>
<dbReference type="AlphaFoldDB" id="X0U4C4"/>
<feature type="non-terminal residue" evidence="1">
    <location>
        <position position="1"/>
    </location>
</feature>
<protein>
    <recommendedName>
        <fullName evidence="2">NAD(P)-binding domain-containing protein</fullName>
    </recommendedName>
</protein>
<name>X0U4C4_9ZZZZ</name>
<organism evidence="1">
    <name type="scientific">marine sediment metagenome</name>
    <dbReference type="NCBI Taxonomy" id="412755"/>
    <lineage>
        <taxon>unclassified sequences</taxon>
        <taxon>metagenomes</taxon>
        <taxon>ecological metagenomes</taxon>
    </lineage>
</organism>
<gene>
    <name evidence="1" type="ORF">S01H1_32067</name>
</gene>
<dbReference type="Gene3D" id="3.90.25.10">
    <property type="entry name" value="UDP-galactose 4-epimerase, domain 1"/>
    <property type="match status" value="1"/>
</dbReference>
<proteinExistence type="predicted"/>
<accession>X0U4C4</accession>
<comment type="caution">
    <text evidence="1">The sequence shown here is derived from an EMBL/GenBank/DDBJ whole genome shotgun (WGS) entry which is preliminary data.</text>
</comment>
<dbReference type="EMBL" id="BARS01019831">
    <property type="protein sequence ID" value="GAF95242.1"/>
    <property type="molecule type" value="Genomic_DNA"/>
</dbReference>
<reference evidence="1" key="1">
    <citation type="journal article" date="2014" name="Front. Microbiol.">
        <title>High frequency of phylogenetically diverse reductive dehalogenase-homologous genes in deep subseafloor sedimentary metagenomes.</title>
        <authorList>
            <person name="Kawai M."/>
            <person name="Futagami T."/>
            <person name="Toyoda A."/>
            <person name="Takaki Y."/>
            <person name="Nishi S."/>
            <person name="Hori S."/>
            <person name="Arai W."/>
            <person name="Tsubouchi T."/>
            <person name="Morono Y."/>
            <person name="Uchiyama I."/>
            <person name="Ito T."/>
            <person name="Fujiyama A."/>
            <person name="Inagaki F."/>
            <person name="Takami H."/>
        </authorList>
    </citation>
    <scope>NUCLEOTIDE SEQUENCE</scope>
    <source>
        <strain evidence="1">Expedition CK06-06</strain>
    </source>
</reference>